<evidence type="ECO:0000256" key="1">
    <source>
        <dbReference type="SAM" id="MobiDB-lite"/>
    </source>
</evidence>
<name>A0A1J1IWS2_9DIPT</name>
<sequence length="65" mass="8079">MQTIRRLQQMKALRKNNYNSMNWKELFYHFLQHFACGTNDRTLEAKKKKQMKRINHTNQQRIRVN</sequence>
<organism evidence="2 3">
    <name type="scientific">Clunio marinus</name>
    <dbReference type="NCBI Taxonomy" id="568069"/>
    <lineage>
        <taxon>Eukaryota</taxon>
        <taxon>Metazoa</taxon>
        <taxon>Ecdysozoa</taxon>
        <taxon>Arthropoda</taxon>
        <taxon>Hexapoda</taxon>
        <taxon>Insecta</taxon>
        <taxon>Pterygota</taxon>
        <taxon>Neoptera</taxon>
        <taxon>Endopterygota</taxon>
        <taxon>Diptera</taxon>
        <taxon>Nematocera</taxon>
        <taxon>Chironomoidea</taxon>
        <taxon>Chironomidae</taxon>
        <taxon>Clunio</taxon>
    </lineage>
</organism>
<dbReference type="AlphaFoldDB" id="A0A1J1IWS2"/>
<dbReference type="EMBL" id="CVRI01000063">
    <property type="protein sequence ID" value="CRL04731.1"/>
    <property type="molecule type" value="Genomic_DNA"/>
</dbReference>
<accession>A0A1J1IWS2</accession>
<dbReference type="Proteomes" id="UP000183832">
    <property type="component" value="Unassembled WGS sequence"/>
</dbReference>
<reference evidence="2 3" key="1">
    <citation type="submission" date="2015-04" db="EMBL/GenBank/DDBJ databases">
        <authorList>
            <person name="Syromyatnikov M.Y."/>
            <person name="Popov V.N."/>
        </authorList>
    </citation>
    <scope>NUCLEOTIDE SEQUENCE [LARGE SCALE GENOMIC DNA]</scope>
</reference>
<protein>
    <submittedName>
        <fullName evidence="2">CLUMA_CG017791, isoform A</fullName>
    </submittedName>
</protein>
<feature type="compositionally biased region" description="Polar residues" evidence="1">
    <location>
        <begin position="56"/>
        <end position="65"/>
    </location>
</feature>
<evidence type="ECO:0000313" key="2">
    <source>
        <dbReference type="EMBL" id="CRL04731.1"/>
    </source>
</evidence>
<proteinExistence type="predicted"/>
<evidence type="ECO:0000313" key="3">
    <source>
        <dbReference type="Proteomes" id="UP000183832"/>
    </source>
</evidence>
<feature type="region of interest" description="Disordered" evidence="1">
    <location>
        <begin position="46"/>
        <end position="65"/>
    </location>
</feature>
<feature type="compositionally biased region" description="Basic residues" evidence="1">
    <location>
        <begin position="46"/>
        <end position="55"/>
    </location>
</feature>
<keyword evidence="3" id="KW-1185">Reference proteome</keyword>
<gene>
    <name evidence="2" type="ORF">CLUMA_CG017791</name>
</gene>